<feature type="region of interest" description="Disordered" evidence="10">
    <location>
        <begin position="1"/>
        <end position="70"/>
    </location>
</feature>
<protein>
    <recommendedName>
        <fullName evidence="9">Glycosyltransferase</fullName>
        <ecNumber evidence="9">2.4.1.-</ecNumber>
    </recommendedName>
</protein>
<keyword evidence="12" id="KW-1185">Reference proteome</keyword>
<evidence type="ECO:0000256" key="10">
    <source>
        <dbReference type="SAM" id="MobiDB-lite"/>
    </source>
</evidence>
<dbReference type="Gene3D" id="3.40.50.2000">
    <property type="entry name" value="Glycogen Phosphorylase B"/>
    <property type="match status" value="2"/>
</dbReference>
<reference evidence="11" key="1">
    <citation type="submission" date="2020-06" db="EMBL/GenBank/DDBJ databases">
        <authorList>
            <person name="Li T."/>
            <person name="Hu X."/>
            <person name="Zhang T."/>
            <person name="Song X."/>
            <person name="Zhang H."/>
            <person name="Dai N."/>
            <person name="Sheng W."/>
            <person name="Hou X."/>
            <person name="Wei L."/>
        </authorList>
    </citation>
    <scope>NUCLEOTIDE SEQUENCE</scope>
    <source>
        <strain evidence="11">3651</strain>
        <tissue evidence="11">Leaf</tissue>
    </source>
</reference>
<dbReference type="InterPro" id="IPR002213">
    <property type="entry name" value="UDP_glucos_trans"/>
</dbReference>
<organism evidence="11 12">
    <name type="scientific">Sesamum alatum</name>
    <dbReference type="NCBI Taxonomy" id="300844"/>
    <lineage>
        <taxon>Eukaryota</taxon>
        <taxon>Viridiplantae</taxon>
        <taxon>Streptophyta</taxon>
        <taxon>Embryophyta</taxon>
        <taxon>Tracheophyta</taxon>
        <taxon>Spermatophyta</taxon>
        <taxon>Magnoliopsida</taxon>
        <taxon>eudicotyledons</taxon>
        <taxon>Gunneridae</taxon>
        <taxon>Pentapetalae</taxon>
        <taxon>asterids</taxon>
        <taxon>lamiids</taxon>
        <taxon>Lamiales</taxon>
        <taxon>Pedaliaceae</taxon>
        <taxon>Sesamum</taxon>
    </lineage>
</organism>
<sequence length="511" mass="57136">MDSVVEEMKANEGVEGDAVRSGERDTVRGGEGEGGETMRGGEGEMADAMRCGEGNREDDGFSDSTIFDDNDIDLENDVEGEKIIDDDAENRMEVVRDVSSDSESVSDEDMVESGDDFESGKRVMGKALINMGIEVTFATSVYAQRRMETADRDLPKGVTFAPFSDGYDDGFTFSDDGQKYMMEIRSRASKTLKDTIMAAAEQGRPVSCLIYTLLLPWVSEVARQVNIPSVLLWIQPATVFNAYYYYFNGYGDQIRANCNDPTSERYSFALTSFNEQLEVLDAETKPKVLVNTFDPSDLSFGGDLFPKSDDYIEWLNSRPKSSVIYVSFGSLLRLPKAQMEEIAKGLLSSSRPFLWVIRVDEKANEEKKKEDEKLSCMEELEKVGRIVSWCSQLEVLTHPSLGCFVTHCGWNSTLESICCGVPMVAFPHWTDQGTNSKLIEDVWRTGVRVRANEDGMVEGGEIRRCIEEVMDGGEKSRELRENAETWKGLAREAMEENGSSNKNLKAYLDEV</sequence>
<dbReference type="SUPFAM" id="SSF53756">
    <property type="entry name" value="UDP-Glycosyltransferase/glycogen phosphorylase"/>
    <property type="match status" value="1"/>
</dbReference>
<evidence type="ECO:0000256" key="2">
    <source>
        <dbReference type="ARBA" id="ARBA00009995"/>
    </source>
</evidence>
<evidence type="ECO:0000256" key="7">
    <source>
        <dbReference type="ARBA" id="ARBA00056922"/>
    </source>
</evidence>
<dbReference type="PANTHER" id="PTHR11926">
    <property type="entry name" value="GLUCOSYL/GLUCURONOSYL TRANSFERASES"/>
    <property type="match status" value="1"/>
</dbReference>
<dbReference type="Pfam" id="PF00201">
    <property type="entry name" value="UDPGT"/>
    <property type="match status" value="1"/>
</dbReference>
<dbReference type="GO" id="GO:0102816">
    <property type="term" value="F:UDP-D-glucose:delphinidin 3-O-glucosyl-5-O-caffeoylglucoside -O-beta-D-glucosyltransferase activity"/>
    <property type="evidence" value="ECO:0007669"/>
    <property type="project" value="UniProtKB-EC"/>
</dbReference>
<evidence type="ECO:0000313" key="11">
    <source>
        <dbReference type="EMBL" id="KAK4426681.1"/>
    </source>
</evidence>
<dbReference type="GO" id="GO:0080043">
    <property type="term" value="F:quercetin 3-O-glucosyltransferase activity"/>
    <property type="evidence" value="ECO:0007669"/>
    <property type="project" value="TreeGrafter"/>
</dbReference>
<dbReference type="FunFam" id="3.40.50.2000:FF:000019">
    <property type="entry name" value="Glycosyltransferase"/>
    <property type="match status" value="1"/>
</dbReference>
<feature type="compositionally biased region" description="Basic and acidic residues" evidence="10">
    <location>
        <begin position="1"/>
        <end position="31"/>
    </location>
</feature>
<dbReference type="PROSITE" id="PS00375">
    <property type="entry name" value="UDPGT"/>
    <property type="match status" value="1"/>
</dbReference>
<gene>
    <name evidence="11" type="ORF">Salat_1436800</name>
</gene>
<accession>A0AAE2CLK0</accession>
<dbReference type="InterPro" id="IPR035595">
    <property type="entry name" value="UDP_glycos_trans_CS"/>
</dbReference>
<reference evidence="11" key="2">
    <citation type="journal article" date="2024" name="Plant">
        <title>Genomic evolution and insights into agronomic trait innovations of Sesamum species.</title>
        <authorList>
            <person name="Miao H."/>
            <person name="Wang L."/>
            <person name="Qu L."/>
            <person name="Liu H."/>
            <person name="Sun Y."/>
            <person name="Le M."/>
            <person name="Wang Q."/>
            <person name="Wei S."/>
            <person name="Zheng Y."/>
            <person name="Lin W."/>
            <person name="Duan Y."/>
            <person name="Cao H."/>
            <person name="Xiong S."/>
            <person name="Wang X."/>
            <person name="Wei L."/>
            <person name="Li C."/>
            <person name="Ma Q."/>
            <person name="Ju M."/>
            <person name="Zhao R."/>
            <person name="Li G."/>
            <person name="Mu C."/>
            <person name="Tian Q."/>
            <person name="Mei H."/>
            <person name="Zhang T."/>
            <person name="Gao T."/>
            <person name="Zhang H."/>
        </authorList>
    </citation>
    <scope>NUCLEOTIDE SEQUENCE</scope>
    <source>
        <strain evidence="11">3651</strain>
    </source>
</reference>
<keyword evidence="5" id="KW-0732">Signal</keyword>
<comment type="caution">
    <text evidence="11">The sequence shown here is derived from an EMBL/GenBank/DDBJ whole genome shotgun (WGS) entry which is preliminary data.</text>
</comment>
<dbReference type="AlphaFoldDB" id="A0AAE2CLK0"/>
<evidence type="ECO:0000256" key="1">
    <source>
        <dbReference type="ARBA" id="ARBA00004935"/>
    </source>
</evidence>
<dbReference type="Proteomes" id="UP001293254">
    <property type="component" value="Unassembled WGS sequence"/>
</dbReference>
<comment type="similarity">
    <text evidence="2 8">Belongs to the UDP-glycosyltransferase family.</text>
</comment>
<evidence type="ECO:0000256" key="6">
    <source>
        <dbReference type="ARBA" id="ARBA00050360"/>
    </source>
</evidence>
<feature type="compositionally biased region" description="Acidic residues" evidence="10">
    <location>
        <begin position="104"/>
        <end position="117"/>
    </location>
</feature>
<keyword evidence="3 8" id="KW-0328">Glycosyltransferase</keyword>
<evidence type="ECO:0000256" key="9">
    <source>
        <dbReference type="RuleBase" id="RU362057"/>
    </source>
</evidence>
<dbReference type="EC" id="2.4.1.-" evidence="9"/>
<evidence type="ECO:0000313" key="12">
    <source>
        <dbReference type="Proteomes" id="UP001293254"/>
    </source>
</evidence>
<feature type="region of interest" description="Disordered" evidence="10">
    <location>
        <begin position="97"/>
        <end position="117"/>
    </location>
</feature>
<dbReference type="GO" id="GO:0080044">
    <property type="term" value="F:quercetin 7-O-glucosyltransferase activity"/>
    <property type="evidence" value="ECO:0007669"/>
    <property type="project" value="TreeGrafter"/>
</dbReference>
<comment type="function">
    <text evidence="7">Catalyzes the glucosylation at the O-5 position of anthocyanidin 3-glucosides to form anthocyanidin 3,5-di-O-glucosides using UDP-glucose as sugar donor. Anthocyanidin 3,5-di-O-glucosides are molecules that are responsible for pigmentation. Also acts on anthocyanidin 3-O-(6-O-malonylglucoside). Much less active with hydroxycinnamoylglucose derivatives. No activity in the absence of the 3-O-glucoside group.</text>
</comment>
<dbReference type="PANTHER" id="PTHR11926:SF870">
    <property type="entry name" value="UDP-GLYCOSYLTRANSFERASE 75B1"/>
    <property type="match status" value="1"/>
</dbReference>
<evidence type="ECO:0000256" key="5">
    <source>
        <dbReference type="ARBA" id="ARBA00022729"/>
    </source>
</evidence>
<dbReference type="CDD" id="cd03784">
    <property type="entry name" value="GT1_Gtf-like"/>
    <property type="match status" value="1"/>
</dbReference>
<comment type="catalytic activity">
    <reaction evidence="6">
        <text>an anthocyanidin 3-O-beta-D-glucoside + UDP-alpha-D-glucose = an anthocyanidin 3,5-di-O-beta-D-glucoside + UDP + 2 H(+)</text>
        <dbReference type="Rhea" id="RHEA:35423"/>
        <dbReference type="ChEBI" id="CHEBI:15378"/>
        <dbReference type="ChEBI" id="CHEBI:16307"/>
        <dbReference type="ChEBI" id="CHEBI:57503"/>
        <dbReference type="ChEBI" id="CHEBI:58223"/>
        <dbReference type="ChEBI" id="CHEBI:58885"/>
        <dbReference type="EC" id="2.4.1.298"/>
    </reaction>
</comment>
<comment type="pathway">
    <text evidence="1">Pigment biosynthesis; anthocyanin biosynthesis.</text>
</comment>
<evidence type="ECO:0000256" key="8">
    <source>
        <dbReference type="RuleBase" id="RU003718"/>
    </source>
</evidence>
<proteinExistence type="inferred from homology"/>
<name>A0AAE2CLK0_9LAMI</name>
<evidence type="ECO:0000256" key="3">
    <source>
        <dbReference type="ARBA" id="ARBA00022676"/>
    </source>
</evidence>
<keyword evidence="4 8" id="KW-0808">Transferase</keyword>
<evidence type="ECO:0000256" key="4">
    <source>
        <dbReference type="ARBA" id="ARBA00022679"/>
    </source>
</evidence>
<dbReference type="EMBL" id="JACGWO010000005">
    <property type="protein sequence ID" value="KAK4426681.1"/>
    <property type="molecule type" value="Genomic_DNA"/>
</dbReference>